<dbReference type="Gramene" id="Pp3c11_25980V3.1">
    <property type="protein sequence ID" value="Pp3c11_25980V3.1"/>
    <property type="gene ID" value="Pp3c11_25980"/>
</dbReference>
<dbReference type="Gene3D" id="3.40.30.10">
    <property type="entry name" value="Glutaredoxin"/>
    <property type="match status" value="1"/>
</dbReference>
<evidence type="ECO:0000313" key="2">
    <source>
        <dbReference type="EnsemblPlants" id="Pp3c11_25980V3.1"/>
    </source>
</evidence>
<dbReference type="PANTHER" id="PTHR47682">
    <property type="entry name" value="TETRATRICOPEPTIDE REPEAT (TPR)-CONTAINING PROTEIN"/>
    <property type="match status" value="1"/>
</dbReference>
<dbReference type="EMBL" id="ABEU02000011">
    <property type="protein sequence ID" value="PNR45827.1"/>
    <property type="molecule type" value="Genomic_DNA"/>
</dbReference>
<dbReference type="SMART" id="SM00028">
    <property type="entry name" value="TPR"/>
    <property type="match status" value="3"/>
</dbReference>
<dbReference type="InterPro" id="IPR019734">
    <property type="entry name" value="TPR_rpt"/>
</dbReference>
<gene>
    <name evidence="2" type="primary">LOC112288510</name>
    <name evidence="1" type="ORF">PHYPA_015598</name>
</gene>
<reference evidence="1 3" key="2">
    <citation type="journal article" date="2018" name="Plant J.">
        <title>The Physcomitrella patens chromosome-scale assembly reveals moss genome structure and evolution.</title>
        <authorList>
            <person name="Lang D."/>
            <person name="Ullrich K.K."/>
            <person name="Murat F."/>
            <person name="Fuchs J."/>
            <person name="Jenkins J."/>
            <person name="Haas F.B."/>
            <person name="Piednoel M."/>
            <person name="Gundlach H."/>
            <person name="Van Bel M."/>
            <person name="Meyberg R."/>
            <person name="Vives C."/>
            <person name="Morata J."/>
            <person name="Symeonidi A."/>
            <person name="Hiss M."/>
            <person name="Muchero W."/>
            <person name="Kamisugi Y."/>
            <person name="Saleh O."/>
            <person name="Blanc G."/>
            <person name="Decker E.L."/>
            <person name="van Gessel N."/>
            <person name="Grimwood J."/>
            <person name="Hayes R.D."/>
            <person name="Graham S.W."/>
            <person name="Gunter L.E."/>
            <person name="McDaniel S.F."/>
            <person name="Hoernstein S.N.W."/>
            <person name="Larsson A."/>
            <person name="Li F.W."/>
            <person name="Perroud P.F."/>
            <person name="Phillips J."/>
            <person name="Ranjan P."/>
            <person name="Rokshar D.S."/>
            <person name="Rothfels C.J."/>
            <person name="Schneider L."/>
            <person name="Shu S."/>
            <person name="Stevenson D.W."/>
            <person name="Thummler F."/>
            <person name="Tillich M."/>
            <person name="Villarreal Aguilar J.C."/>
            <person name="Widiez T."/>
            <person name="Wong G.K."/>
            <person name="Wymore A."/>
            <person name="Zhang Y."/>
            <person name="Zimmer A.D."/>
            <person name="Quatrano R.S."/>
            <person name="Mayer K.F.X."/>
            <person name="Goodstein D."/>
            <person name="Casacuberta J.M."/>
            <person name="Vandepoele K."/>
            <person name="Reski R."/>
            <person name="Cuming A.C."/>
            <person name="Tuskan G.A."/>
            <person name="Maumus F."/>
            <person name="Salse J."/>
            <person name="Schmutz J."/>
            <person name="Rensing S.A."/>
        </authorList>
    </citation>
    <scope>NUCLEOTIDE SEQUENCE [LARGE SCALE GENOMIC DNA]</scope>
    <source>
        <strain evidence="2 3">cv. Gransden 2004</strain>
    </source>
</reference>
<protein>
    <submittedName>
        <fullName evidence="1 2">Uncharacterized protein</fullName>
    </submittedName>
</protein>
<dbReference type="SUPFAM" id="SSF52833">
    <property type="entry name" value="Thioredoxin-like"/>
    <property type="match status" value="1"/>
</dbReference>
<dbReference type="SUPFAM" id="SSF48452">
    <property type="entry name" value="TPR-like"/>
    <property type="match status" value="1"/>
</dbReference>
<dbReference type="PANTHER" id="PTHR47682:SF1">
    <property type="entry name" value="TETRATRICOPEPTIDE REPEAT (TPR)-CONTAINING PROTEIN"/>
    <property type="match status" value="1"/>
</dbReference>
<dbReference type="InterPro" id="IPR036249">
    <property type="entry name" value="Thioredoxin-like_sf"/>
</dbReference>
<dbReference type="STRING" id="3218.A0A2K1JWC0"/>
<name>A0A2K1JWC0_PHYPA</name>
<dbReference type="Gene3D" id="1.25.40.10">
    <property type="entry name" value="Tetratricopeptide repeat domain"/>
    <property type="match status" value="1"/>
</dbReference>
<dbReference type="KEGG" id="ppp:112288510"/>
<evidence type="ECO:0000313" key="1">
    <source>
        <dbReference type="EMBL" id="PNR45827.1"/>
    </source>
</evidence>
<dbReference type="OrthoDB" id="2423701at2759"/>
<dbReference type="EnsemblPlants" id="Pp3c11_25980V3.1">
    <property type="protein sequence ID" value="Pp3c11_25980V3.1"/>
    <property type="gene ID" value="Pp3c11_25980"/>
</dbReference>
<reference evidence="1 3" key="1">
    <citation type="journal article" date="2008" name="Science">
        <title>The Physcomitrella genome reveals evolutionary insights into the conquest of land by plants.</title>
        <authorList>
            <person name="Rensing S."/>
            <person name="Lang D."/>
            <person name="Zimmer A."/>
            <person name="Terry A."/>
            <person name="Salamov A."/>
            <person name="Shapiro H."/>
            <person name="Nishiyama T."/>
            <person name="Perroud P.-F."/>
            <person name="Lindquist E."/>
            <person name="Kamisugi Y."/>
            <person name="Tanahashi T."/>
            <person name="Sakakibara K."/>
            <person name="Fujita T."/>
            <person name="Oishi K."/>
            <person name="Shin-I T."/>
            <person name="Kuroki Y."/>
            <person name="Toyoda A."/>
            <person name="Suzuki Y."/>
            <person name="Hashimoto A."/>
            <person name="Yamaguchi K."/>
            <person name="Sugano A."/>
            <person name="Kohara Y."/>
            <person name="Fujiyama A."/>
            <person name="Anterola A."/>
            <person name="Aoki S."/>
            <person name="Ashton N."/>
            <person name="Barbazuk W.B."/>
            <person name="Barker E."/>
            <person name="Bennetzen J."/>
            <person name="Bezanilla M."/>
            <person name="Blankenship R."/>
            <person name="Cho S.H."/>
            <person name="Dutcher S."/>
            <person name="Estelle M."/>
            <person name="Fawcett J.A."/>
            <person name="Gundlach H."/>
            <person name="Hanada K."/>
            <person name="Heyl A."/>
            <person name="Hicks K.A."/>
            <person name="Hugh J."/>
            <person name="Lohr M."/>
            <person name="Mayer K."/>
            <person name="Melkozernov A."/>
            <person name="Murata T."/>
            <person name="Nelson D."/>
            <person name="Pils B."/>
            <person name="Prigge M."/>
            <person name="Reiss B."/>
            <person name="Renner T."/>
            <person name="Rombauts S."/>
            <person name="Rushton P."/>
            <person name="Sanderfoot A."/>
            <person name="Schween G."/>
            <person name="Shiu S.-H."/>
            <person name="Stueber K."/>
            <person name="Theodoulou F.L."/>
            <person name="Tu H."/>
            <person name="Van de Peer Y."/>
            <person name="Verrier P.J."/>
            <person name="Waters E."/>
            <person name="Wood A."/>
            <person name="Yang L."/>
            <person name="Cove D."/>
            <person name="Cuming A."/>
            <person name="Hasebe M."/>
            <person name="Lucas S."/>
            <person name="Mishler D.B."/>
            <person name="Reski R."/>
            <person name="Grigoriev I."/>
            <person name="Quatrano R.S."/>
            <person name="Boore J.L."/>
        </authorList>
    </citation>
    <scope>NUCLEOTIDE SEQUENCE [LARGE SCALE GENOMIC DNA]</scope>
    <source>
        <strain evidence="2 3">cv. Gransden 2004</strain>
    </source>
</reference>
<dbReference type="PaxDb" id="3218-PP1S138_35V6.2"/>
<dbReference type="RefSeq" id="XP_024388499.1">
    <property type="nucleotide sequence ID" value="XM_024532731.2"/>
</dbReference>
<dbReference type="Gramene" id="Pp3c11_25980V3.3">
    <property type="protein sequence ID" value="Pp3c11_25980V3.3"/>
    <property type="gene ID" value="Pp3c11_25980"/>
</dbReference>
<proteinExistence type="predicted"/>
<dbReference type="EnsemblPlants" id="Pp3c11_25980V3.3">
    <property type="protein sequence ID" value="Pp3c11_25980V3.3"/>
    <property type="gene ID" value="Pp3c11_25980"/>
</dbReference>
<organism evidence="1">
    <name type="scientific">Physcomitrium patens</name>
    <name type="common">Spreading-leaved earth moss</name>
    <name type="synonym">Physcomitrella patens</name>
    <dbReference type="NCBI Taxonomy" id="3218"/>
    <lineage>
        <taxon>Eukaryota</taxon>
        <taxon>Viridiplantae</taxon>
        <taxon>Streptophyta</taxon>
        <taxon>Embryophyta</taxon>
        <taxon>Bryophyta</taxon>
        <taxon>Bryophytina</taxon>
        <taxon>Bryopsida</taxon>
        <taxon>Funariidae</taxon>
        <taxon>Funariales</taxon>
        <taxon>Funariaceae</taxon>
        <taxon>Physcomitrium</taxon>
    </lineage>
</organism>
<dbReference type="EnsemblPlants" id="Pp3c11_25980V3.2">
    <property type="protein sequence ID" value="Pp3c11_25980V3.2"/>
    <property type="gene ID" value="Pp3c11_25980"/>
</dbReference>
<reference evidence="2" key="3">
    <citation type="submission" date="2020-12" db="UniProtKB">
        <authorList>
            <consortium name="EnsemblPlants"/>
        </authorList>
    </citation>
    <scope>IDENTIFICATION</scope>
</reference>
<dbReference type="InterPro" id="IPR011990">
    <property type="entry name" value="TPR-like_helical_dom_sf"/>
</dbReference>
<dbReference type="Proteomes" id="UP000006727">
    <property type="component" value="Chromosome 11"/>
</dbReference>
<dbReference type="GeneID" id="112288510"/>
<evidence type="ECO:0000313" key="3">
    <source>
        <dbReference type="Proteomes" id="UP000006727"/>
    </source>
</evidence>
<dbReference type="AlphaFoldDB" id="A0A2K1JWC0"/>
<accession>A0A2K1JWC0</accession>
<dbReference type="CDD" id="cd02980">
    <property type="entry name" value="TRX_Fd_family"/>
    <property type="match status" value="1"/>
</dbReference>
<sequence length="286" mass="31166">MAAAGLARAGHLLISRHEYKCGYCKPCSNPKYGYLIRDSPALGYKRHLKEEPRSKTRLVVRADAADNQKLREQQHEIRVCINKTCRKSGSLEMLDVIRSLAPPNVTVESCSCIGICGNGPNLVILPSEMMVSHCNTPAHAARLLALQCGASNPENNLQALHLKQQANKAFERGNLVEAEGLYTEAIELNPSGGLHFIYANRSALRLAQGNFQGALNDAQVAEAISPKWAQAFVRQADALSAMGEVERALAALSTALCLDPLLRRSKGFQSKSRELQMKLETASASM</sequence>
<keyword evidence="3" id="KW-1185">Reference proteome</keyword>
<dbReference type="FunCoup" id="A0A2K1JWC0">
    <property type="interactions" value="927"/>
</dbReference>
<dbReference type="OMA" id="PEAYICQ"/>
<dbReference type="Gramene" id="Pp3c11_25980V3.2">
    <property type="protein sequence ID" value="Pp3c11_25980V3.2"/>
    <property type="gene ID" value="Pp3c11_25980"/>
</dbReference>